<dbReference type="InterPro" id="IPR036291">
    <property type="entry name" value="NAD(P)-bd_dom_sf"/>
</dbReference>
<protein>
    <submittedName>
        <fullName evidence="1">Uncharacterized protein</fullName>
    </submittedName>
</protein>
<proteinExistence type="predicted"/>
<evidence type="ECO:0000313" key="1">
    <source>
        <dbReference type="EMBL" id="AKC01982.1"/>
    </source>
</evidence>
<dbReference type="EMBL" id="KM200722">
    <property type="protein sequence ID" value="AKC01982.1"/>
    <property type="molecule type" value="Genomic_DNA"/>
</dbReference>
<dbReference type="Proteomes" id="UP000126788">
    <property type="component" value="Genome"/>
</dbReference>
<reference evidence="2" key="1">
    <citation type="journal article" date="2022" name="Can. J. Microbiol.">
        <title>Characterization and Prevalence of A New Fatal Genotype CyHV-2 in Mainland China.</title>
        <authorList>
            <person name="Li L."/>
            <person name="Luo Y."/>
            <person name="Gao Z."/>
            <person name="Huang J."/>
            <person name="Zheng X."/>
            <person name="Nie H."/>
            <person name="Zhang J."/>
            <person name="Lin L."/>
            <person name="Yuan J."/>
        </authorList>
    </citation>
    <scope>NUCLEOTIDE SEQUENCE [LARGE SCALE GENOMIC DNA]</scope>
</reference>
<dbReference type="SUPFAM" id="SSF51735">
    <property type="entry name" value="NAD(P)-binding Rossmann-fold domains"/>
    <property type="match status" value="1"/>
</dbReference>
<accession>A0A0E3XAL1</accession>
<dbReference type="Gene3D" id="3.40.50.720">
    <property type="entry name" value="NAD(P)-binding Rossmann-like Domain"/>
    <property type="match status" value="1"/>
</dbReference>
<evidence type="ECO:0000313" key="2">
    <source>
        <dbReference type="Proteomes" id="UP000126788"/>
    </source>
</evidence>
<organism evidence="1 2">
    <name type="scientific">Cyprinid herpesvirus 2</name>
    <name type="common">CyHV-2</name>
    <dbReference type="NCBI Taxonomy" id="317878"/>
    <lineage>
        <taxon>Viruses</taxon>
        <taxon>Duplodnaviria</taxon>
        <taxon>Heunggongvirae</taxon>
        <taxon>Peploviricota</taxon>
        <taxon>Herviviricetes</taxon>
        <taxon>Herpesvirales</taxon>
        <taxon>Alloherpesviridae</taxon>
        <taxon>Cyvirus</taxon>
        <taxon>Cyvirus cyprinidallo2</taxon>
    </lineage>
</organism>
<sequence length="388" mass="43983">MSHCIFPEDSVVVVFGGSGYIGRRIIEHVLKCSRTMVVCVDPSQEAVLLQPNEKLCRLKFGYALETSQRDSESLTELLGTLDNLFGKVYVVNTVGYHPYKLGRPFQKCMDLWCEFVDTLARELSRMKHLECCLMISGEGCSENLKGVRTKLETTWLTTVTARRTPMIVMRLPYVYGPNCPLMNAFCFQSRGHCPGPCGFHETAMPMVFIDNVCSAVIDCLVHSRSMEWTAETFVVYDDTPNMSFADLAHETCVGFDKTDRRSDPFASFWIMETMFGDVLCEQYLRWLSWCPRPIGYTRDPPREPPTKVYPGWKPPFNFNRSIEVAGFINKTAMYLGAISHVDILRHMQPHVEHCFIKPVAEEEDTSEDIAGRLVAHAGNIVTTIAIVN</sequence>
<name>A0A0E3XAL1_CYHV2</name>